<evidence type="ECO:0000313" key="2">
    <source>
        <dbReference type="Proteomes" id="UP000000724"/>
    </source>
</evidence>
<reference evidence="1 2" key="1">
    <citation type="journal article" date="2008" name="Nat. Biotechnol.">
        <title>Genome sequencing and analysis of the filamentous fungus Penicillium chrysogenum.</title>
        <authorList>
            <person name="van den Berg M.A."/>
            <person name="Albang R."/>
            <person name="Albermann K."/>
            <person name="Badger J.H."/>
            <person name="Daran J.-M."/>
            <person name="Driessen A.J.M."/>
            <person name="Garcia-Estrada C."/>
            <person name="Fedorova N.D."/>
            <person name="Harris D.M."/>
            <person name="Heijne W.H.M."/>
            <person name="Joardar V.S."/>
            <person name="Kiel J.A.K.W."/>
            <person name="Kovalchuk A."/>
            <person name="Martin J.F."/>
            <person name="Nierman W.C."/>
            <person name="Nijland J.G."/>
            <person name="Pronk J.T."/>
            <person name="Roubos J.A."/>
            <person name="van der Klei I.J."/>
            <person name="van Peij N.N.M.E."/>
            <person name="Veenhuis M."/>
            <person name="von Doehren H."/>
            <person name="Wagner C."/>
            <person name="Wortman J.R."/>
            <person name="Bovenberg R.A.L."/>
        </authorList>
    </citation>
    <scope>NUCLEOTIDE SEQUENCE [LARGE SCALE GENOMIC DNA]</scope>
    <source>
        <strain evidence="2">ATCC 28089 / DSM 1075 / NRRL 1951 / Wisconsin 54-1255</strain>
    </source>
</reference>
<evidence type="ECO:0000313" key="1">
    <source>
        <dbReference type="EMBL" id="CAP99999.1"/>
    </source>
</evidence>
<proteinExistence type="predicted"/>
<dbReference type="Proteomes" id="UP000000724">
    <property type="component" value="Contig Pc00c22"/>
</dbReference>
<organism evidence="1 2">
    <name type="scientific">Penicillium rubens (strain ATCC 28089 / DSM 1075 / NRRL 1951 / Wisconsin 54-1255)</name>
    <name type="common">Penicillium chrysogenum</name>
    <dbReference type="NCBI Taxonomy" id="500485"/>
    <lineage>
        <taxon>Eukaryota</taxon>
        <taxon>Fungi</taxon>
        <taxon>Dikarya</taxon>
        <taxon>Ascomycota</taxon>
        <taxon>Pezizomycotina</taxon>
        <taxon>Eurotiomycetes</taxon>
        <taxon>Eurotiomycetidae</taxon>
        <taxon>Eurotiales</taxon>
        <taxon>Aspergillaceae</taxon>
        <taxon>Penicillium</taxon>
        <taxon>Penicillium chrysogenum species complex</taxon>
    </lineage>
</organism>
<dbReference type="VEuPathDB" id="FungiDB:PCH_Pc22g27110"/>
<accession>B6HUR8</accession>
<protein>
    <submittedName>
        <fullName evidence="1">Uncharacterized protein</fullName>
    </submittedName>
</protein>
<sequence>MDTLIMDAELDGHWKRLCTPKLPRPSRGASREPLYVKVYFKPFISSTIADDLYCLVQTYYGKLWTEEREEITTVVRKRSWGFSIRPIATRPSIVLIGLSRCIPFTWTTKDINFTDQRAKVFPISEAYLSGVILNPPRLRLHKAVNPPLTCAEHCIETPVLTRTGGPWTKAPSDILPSKKLAIHILLNHYP</sequence>
<keyword evidence="2" id="KW-1185">Reference proteome</keyword>
<dbReference type="EMBL" id="AM920437">
    <property type="protein sequence ID" value="CAP99999.1"/>
    <property type="molecule type" value="Genomic_DNA"/>
</dbReference>
<dbReference type="HOGENOM" id="CLU_1454869_0_0_1"/>
<dbReference type="AlphaFoldDB" id="B6HUR8"/>
<name>B6HUR8_PENRW</name>
<gene>
    <name evidence="1" type="ORF">Pc22g27110</name>
    <name evidence="1" type="ORF">PCH_Pc22g27110</name>
</gene>